<evidence type="ECO:0000313" key="1">
    <source>
        <dbReference type="EMBL" id="TYH84089.1"/>
    </source>
</evidence>
<dbReference type="Proteomes" id="UP000322667">
    <property type="component" value="Chromosome D02"/>
</dbReference>
<keyword evidence="2" id="KW-1185">Reference proteome</keyword>
<name>A0A5D2LYC9_GOSTO</name>
<gene>
    <name evidence="1" type="ORF">ES332_D02G174800v1</name>
</gene>
<sequence length="75" mass="8557">MVGFPVLPRGICFMNLQSRKRCSIVSSPIEQTRHAASFLSLRSLRILSVGRKLLATLHRCIFILLGIRRFQSFVI</sequence>
<reference evidence="1 2" key="1">
    <citation type="submission" date="2019-07" db="EMBL/GenBank/DDBJ databases">
        <title>WGS assembly of Gossypium tomentosum.</title>
        <authorList>
            <person name="Chen Z.J."/>
            <person name="Sreedasyam A."/>
            <person name="Ando A."/>
            <person name="Song Q."/>
            <person name="De L."/>
            <person name="Hulse-Kemp A."/>
            <person name="Ding M."/>
            <person name="Ye W."/>
            <person name="Kirkbride R."/>
            <person name="Jenkins J."/>
            <person name="Plott C."/>
            <person name="Lovell J."/>
            <person name="Lin Y.-M."/>
            <person name="Vaughn R."/>
            <person name="Liu B."/>
            <person name="Li W."/>
            <person name="Simpson S."/>
            <person name="Scheffler B."/>
            <person name="Saski C."/>
            <person name="Grover C."/>
            <person name="Hu G."/>
            <person name="Conover J."/>
            <person name="Carlson J."/>
            <person name="Shu S."/>
            <person name="Boston L."/>
            <person name="Williams M."/>
            <person name="Peterson D."/>
            <person name="Mcgee K."/>
            <person name="Jones D."/>
            <person name="Wendel J."/>
            <person name="Stelly D."/>
            <person name="Grimwood J."/>
            <person name="Schmutz J."/>
        </authorList>
    </citation>
    <scope>NUCLEOTIDE SEQUENCE [LARGE SCALE GENOMIC DNA]</scope>
    <source>
        <strain evidence="1">7179.01</strain>
    </source>
</reference>
<accession>A0A5D2LYC9</accession>
<dbReference type="AlphaFoldDB" id="A0A5D2LYC9"/>
<organism evidence="1 2">
    <name type="scientific">Gossypium tomentosum</name>
    <name type="common">Hawaiian cotton</name>
    <name type="synonym">Gossypium sandvicense</name>
    <dbReference type="NCBI Taxonomy" id="34277"/>
    <lineage>
        <taxon>Eukaryota</taxon>
        <taxon>Viridiplantae</taxon>
        <taxon>Streptophyta</taxon>
        <taxon>Embryophyta</taxon>
        <taxon>Tracheophyta</taxon>
        <taxon>Spermatophyta</taxon>
        <taxon>Magnoliopsida</taxon>
        <taxon>eudicotyledons</taxon>
        <taxon>Gunneridae</taxon>
        <taxon>Pentapetalae</taxon>
        <taxon>rosids</taxon>
        <taxon>malvids</taxon>
        <taxon>Malvales</taxon>
        <taxon>Malvaceae</taxon>
        <taxon>Malvoideae</taxon>
        <taxon>Gossypium</taxon>
    </lineage>
</organism>
<evidence type="ECO:0000313" key="2">
    <source>
        <dbReference type="Proteomes" id="UP000322667"/>
    </source>
</evidence>
<protein>
    <submittedName>
        <fullName evidence="1">Uncharacterized protein</fullName>
    </submittedName>
</protein>
<dbReference type="EMBL" id="CM017624">
    <property type="protein sequence ID" value="TYH84089.1"/>
    <property type="molecule type" value="Genomic_DNA"/>
</dbReference>
<proteinExistence type="predicted"/>